<evidence type="ECO:0008006" key="4">
    <source>
        <dbReference type="Google" id="ProtNLM"/>
    </source>
</evidence>
<name>A0A0G0LGU2_9BACT</name>
<dbReference type="InterPro" id="IPR014717">
    <property type="entry name" value="Transl_elong_EF1B/ribsomal_bS6"/>
</dbReference>
<protein>
    <recommendedName>
        <fullName evidence="4">Type IV pilus assembly protein PilO</fullName>
    </recommendedName>
</protein>
<proteinExistence type="predicted"/>
<evidence type="ECO:0000256" key="1">
    <source>
        <dbReference type="SAM" id="MobiDB-lite"/>
    </source>
</evidence>
<gene>
    <name evidence="2" type="ORF">UT15_C0016G0009</name>
</gene>
<feature type="compositionally biased region" description="Basic and acidic residues" evidence="1">
    <location>
        <begin position="75"/>
        <end position="92"/>
    </location>
</feature>
<dbReference type="AlphaFoldDB" id="A0A0G0LGU2"/>
<feature type="compositionally biased region" description="Polar residues" evidence="1">
    <location>
        <begin position="101"/>
        <end position="112"/>
    </location>
</feature>
<dbReference type="Pfam" id="PF10741">
    <property type="entry name" value="T2SSM_b"/>
    <property type="match status" value="1"/>
</dbReference>
<sequence length="225" mass="24429">MAATIWSSWKSLKKAETDLKTVEEKKQILTSLKENQDLATVGDIALKYIPIDSQSGQLVIELTAVAQSNNLKVEETSLEKNKDSSSTPKEESTASPKGGTPSPTTSGQATNLGQVKEVEFSMKLSGTYNDFINFLREIESSARLITLNDMSMQMTSASGTQAAAFSVQISGVAYYKPAVSIEKTIANLNISEATIKHFLDLKTYGQPINLPTESGFGRTNPFEGY</sequence>
<feature type="region of interest" description="Disordered" evidence="1">
    <location>
        <begin position="75"/>
        <end position="112"/>
    </location>
</feature>
<dbReference type="InterPro" id="IPR034756">
    <property type="entry name" value="T2SSM_b"/>
</dbReference>
<comment type="caution">
    <text evidence="2">The sequence shown here is derived from an EMBL/GenBank/DDBJ whole genome shotgun (WGS) entry which is preliminary data.</text>
</comment>
<dbReference type="Gene3D" id="3.30.70.60">
    <property type="match status" value="1"/>
</dbReference>
<evidence type="ECO:0000313" key="3">
    <source>
        <dbReference type="Proteomes" id="UP000033862"/>
    </source>
</evidence>
<evidence type="ECO:0000313" key="2">
    <source>
        <dbReference type="EMBL" id="KKQ90297.1"/>
    </source>
</evidence>
<dbReference type="Proteomes" id="UP000033862">
    <property type="component" value="Unassembled WGS sequence"/>
</dbReference>
<dbReference type="EMBL" id="LBVS01000016">
    <property type="protein sequence ID" value="KKQ90297.1"/>
    <property type="molecule type" value="Genomic_DNA"/>
</dbReference>
<accession>A0A0G0LGU2</accession>
<organism evidence="2 3">
    <name type="scientific">Berkelbacteria bacterium GW2011_GWA1_39_10</name>
    <dbReference type="NCBI Taxonomy" id="1618332"/>
    <lineage>
        <taxon>Bacteria</taxon>
        <taxon>Candidatus Berkelbacteria</taxon>
    </lineage>
</organism>
<dbReference type="STRING" id="1618332.UT15_C0016G0009"/>
<reference evidence="2 3" key="1">
    <citation type="journal article" date="2015" name="Nature">
        <title>rRNA introns, odd ribosomes, and small enigmatic genomes across a large radiation of phyla.</title>
        <authorList>
            <person name="Brown C.T."/>
            <person name="Hug L.A."/>
            <person name="Thomas B.C."/>
            <person name="Sharon I."/>
            <person name="Castelle C.J."/>
            <person name="Singh A."/>
            <person name="Wilkins M.J."/>
            <person name="Williams K.H."/>
            <person name="Banfield J.F."/>
        </authorList>
    </citation>
    <scope>NUCLEOTIDE SEQUENCE [LARGE SCALE GENOMIC DNA]</scope>
</reference>